<reference evidence="1" key="2">
    <citation type="journal article" date="2015" name="Fish Shellfish Immunol.">
        <title>Early steps in the European eel (Anguilla anguilla)-Vibrio vulnificus interaction in the gills: Role of the RtxA13 toxin.</title>
        <authorList>
            <person name="Callol A."/>
            <person name="Pajuelo D."/>
            <person name="Ebbesson L."/>
            <person name="Teles M."/>
            <person name="MacKenzie S."/>
            <person name="Amaro C."/>
        </authorList>
    </citation>
    <scope>NUCLEOTIDE SEQUENCE</scope>
</reference>
<reference evidence="1" key="1">
    <citation type="submission" date="2014-11" db="EMBL/GenBank/DDBJ databases">
        <authorList>
            <person name="Amaro Gonzalez C."/>
        </authorList>
    </citation>
    <scope>NUCLEOTIDE SEQUENCE</scope>
</reference>
<name>A0A0E9SUZ7_ANGAN</name>
<protein>
    <submittedName>
        <fullName evidence="1">Uncharacterized protein</fullName>
    </submittedName>
</protein>
<proteinExistence type="predicted"/>
<dbReference type="EMBL" id="GBXM01064234">
    <property type="protein sequence ID" value="JAH44343.1"/>
    <property type="molecule type" value="Transcribed_RNA"/>
</dbReference>
<evidence type="ECO:0000313" key="1">
    <source>
        <dbReference type="EMBL" id="JAH44343.1"/>
    </source>
</evidence>
<accession>A0A0E9SUZ7</accession>
<organism evidence="1">
    <name type="scientific">Anguilla anguilla</name>
    <name type="common">European freshwater eel</name>
    <name type="synonym">Muraena anguilla</name>
    <dbReference type="NCBI Taxonomy" id="7936"/>
    <lineage>
        <taxon>Eukaryota</taxon>
        <taxon>Metazoa</taxon>
        <taxon>Chordata</taxon>
        <taxon>Craniata</taxon>
        <taxon>Vertebrata</taxon>
        <taxon>Euteleostomi</taxon>
        <taxon>Actinopterygii</taxon>
        <taxon>Neopterygii</taxon>
        <taxon>Teleostei</taxon>
        <taxon>Anguilliformes</taxon>
        <taxon>Anguillidae</taxon>
        <taxon>Anguilla</taxon>
    </lineage>
</organism>
<dbReference type="AlphaFoldDB" id="A0A0E9SUZ7"/>
<sequence length="21" mass="2598">MHTIRHLTKSCEWDQMRSQIP</sequence>